<protein>
    <submittedName>
        <fullName evidence="8">Probable terpene synthase 2</fullName>
    </submittedName>
</protein>
<dbReference type="SFLD" id="SFLDG01019">
    <property type="entry name" value="Terpene_Cyclase_Like_1_C_Termi"/>
    <property type="match status" value="1"/>
</dbReference>
<dbReference type="RefSeq" id="XP_052109324.1">
    <property type="nucleotide sequence ID" value="XM_052253364.1"/>
</dbReference>
<dbReference type="InterPro" id="IPR005630">
    <property type="entry name" value="Terpene_synthase_metal-bd"/>
</dbReference>
<dbReference type="InterPro" id="IPR001906">
    <property type="entry name" value="Terpene_synth_N"/>
</dbReference>
<dbReference type="SUPFAM" id="SSF48576">
    <property type="entry name" value="Terpenoid synthases"/>
    <property type="match status" value="1"/>
</dbReference>
<evidence type="ECO:0000256" key="2">
    <source>
        <dbReference type="ARBA" id="ARBA00022723"/>
    </source>
</evidence>
<dbReference type="InterPro" id="IPR008930">
    <property type="entry name" value="Terpenoid_cyclase/PrenylTrfase"/>
</dbReference>
<feature type="domain" description="Terpene synthase metal-binding" evidence="6">
    <location>
        <begin position="261"/>
        <end position="500"/>
    </location>
</feature>
<comment type="cofactor">
    <cofactor evidence="1">
        <name>Mg(2+)</name>
        <dbReference type="ChEBI" id="CHEBI:18420"/>
    </cofactor>
</comment>
<evidence type="ECO:0000256" key="1">
    <source>
        <dbReference type="ARBA" id="ARBA00001946"/>
    </source>
</evidence>
<dbReference type="InterPro" id="IPR050148">
    <property type="entry name" value="Terpene_synthase-like"/>
</dbReference>
<sequence length="574" mass="66726">MMTSSQHAPSNSKRSYANFAPSIWHDTFLKYADSESLEVDETMKQEVQKYREIVKMYLSSSDNNISQKLNLIDSIQRLSISYYFECEINEALAQIHNNFTYNGLAVEENDIYSIALLFRLFRQNGYHISSDIFNKFKNRKGEFHEIIVVQDVKGMWSLYEAAQLRIHGEEILEEAHEFTYNKLKSIVNQLSPSLADQINQSLEQPLHKSIPRMRAKSYMSFYTKNPSHDKGDFLNFAKLDFNMVQKWHQKEVGSNTKWWIESDFARKVPYARDRVVEVFIWPFGVNPEPKYSTARRMTAKAILILSLVDDTYDVYGTIEELELFTEAMQRWDISCIASLPECFKVVFNALLEFWVEMESLTAESGKSCFVLQHVKQTFSTLAHAYLVEAKWCHEGHIPTYDEYKVQGLVSAGFPAVLTVFIALVKELATKETLDWLSDCPAILKAASTVARIKNDSASHKFEQERKHVASAVECCMKQYDFSQAEAYEFINKDMDNCWKKMNEEYLKLIKDIPKLLIDCIFNLARVTEFYYLNFEDKYTNCELLKDHIVTLLLDPIIVLQFPQEINGLTFVLNK</sequence>
<dbReference type="InterPro" id="IPR008949">
    <property type="entry name" value="Isoprenoid_synthase_dom_sf"/>
</dbReference>
<evidence type="ECO:0000259" key="5">
    <source>
        <dbReference type="Pfam" id="PF01397"/>
    </source>
</evidence>
<dbReference type="InterPro" id="IPR044814">
    <property type="entry name" value="Terpene_cyclase_plant_C1"/>
</dbReference>
<dbReference type="GO" id="GO:0080027">
    <property type="term" value="P:response to herbivore"/>
    <property type="evidence" value="ECO:0007669"/>
    <property type="project" value="UniProtKB-ARBA"/>
</dbReference>
<dbReference type="InterPro" id="IPR036965">
    <property type="entry name" value="Terpene_synth_N_sf"/>
</dbReference>
<dbReference type="PANTHER" id="PTHR31225">
    <property type="entry name" value="OS04G0344100 PROTEIN-RELATED"/>
    <property type="match status" value="1"/>
</dbReference>
<evidence type="ECO:0000313" key="8">
    <source>
        <dbReference type="RefSeq" id="XP_052109324.1"/>
    </source>
</evidence>
<keyword evidence="2" id="KW-0479">Metal-binding</keyword>
<reference evidence="7" key="1">
    <citation type="journal article" date="2016" name="Nat. Genet.">
        <title>The genome sequences of Arachis duranensis and Arachis ipaensis, the diploid ancestors of cultivated peanut.</title>
        <authorList>
            <person name="Bertioli D.J."/>
            <person name="Cannon S.B."/>
            <person name="Froenicke L."/>
            <person name="Huang G."/>
            <person name="Farmer A.D."/>
            <person name="Cannon E.K."/>
            <person name="Liu X."/>
            <person name="Gao D."/>
            <person name="Clevenger J."/>
            <person name="Dash S."/>
            <person name="Ren L."/>
            <person name="Moretzsohn M.C."/>
            <person name="Shirasawa K."/>
            <person name="Huang W."/>
            <person name="Vidigal B."/>
            <person name="Abernathy B."/>
            <person name="Chu Y."/>
            <person name="Niederhuth C.E."/>
            <person name="Umale P."/>
            <person name="Araujo A.C."/>
            <person name="Kozik A."/>
            <person name="Kim K.D."/>
            <person name="Burow M.D."/>
            <person name="Varshney R.K."/>
            <person name="Wang X."/>
            <person name="Zhang X."/>
            <person name="Barkley N."/>
            <person name="Guimaraes P.M."/>
            <person name="Isobe S."/>
            <person name="Guo B."/>
            <person name="Liao B."/>
            <person name="Stalker H.T."/>
            <person name="Schmitz R.J."/>
            <person name="Scheffler B.E."/>
            <person name="Leal-Bertioli S.C."/>
            <person name="Xun X."/>
            <person name="Jackson S.A."/>
            <person name="Michelmore R."/>
            <person name="Ozias-Akins P."/>
        </authorList>
    </citation>
    <scope>NUCLEOTIDE SEQUENCE [LARGE SCALE GENOMIC DNA]</scope>
    <source>
        <strain evidence="7">cv. V14167</strain>
    </source>
</reference>
<feature type="domain" description="Terpene synthase N-terminal" evidence="5">
    <location>
        <begin position="23"/>
        <end position="202"/>
    </location>
</feature>
<proteinExistence type="predicted"/>
<keyword evidence="7" id="KW-1185">Reference proteome</keyword>
<dbReference type="KEGG" id="adu:107462311"/>
<evidence type="ECO:0000259" key="6">
    <source>
        <dbReference type="Pfam" id="PF03936"/>
    </source>
</evidence>
<evidence type="ECO:0000256" key="4">
    <source>
        <dbReference type="ARBA" id="ARBA00023239"/>
    </source>
</evidence>
<organism evidence="7 8">
    <name type="scientific">Arachis duranensis</name>
    <name type="common">Wild peanut</name>
    <dbReference type="NCBI Taxonomy" id="130453"/>
    <lineage>
        <taxon>Eukaryota</taxon>
        <taxon>Viridiplantae</taxon>
        <taxon>Streptophyta</taxon>
        <taxon>Embryophyta</taxon>
        <taxon>Tracheophyta</taxon>
        <taxon>Spermatophyta</taxon>
        <taxon>Magnoliopsida</taxon>
        <taxon>eudicotyledons</taxon>
        <taxon>Gunneridae</taxon>
        <taxon>Pentapetalae</taxon>
        <taxon>rosids</taxon>
        <taxon>fabids</taxon>
        <taxon>Fabales</taxon>
        <taxon>Fabaceae</taxon>
        <taxon>Papilionoideae</taxon>
        <taxon>50 kb inversion clade</taxon>
        <taxon>dalbergioids sensu lato</taxon>
        <taxon>Dalbergieae</taxon>
        <taxon>Pterocarpus clade</taxon>
        <taxon>Arachis</taxon>
    </lineage>
</organism>
<accession>A0A9C6WKN5</accession>
<name>A0A9C6WKN5_ARADU</name>
<dbReference type="Gene3D" id="1.10.600.10">
    <property type="entry name" value="Farnesyl Diphosphate Synthase"/>
    <property type="match status" value="1"/>
</dbReference>
<dbReference type="Pfam" id="PF03936">
    <property type="entry name" value="Terpene_synth_C"/>
    <property type="match status" value="1"/>
</dbReference>
<keyword evidence="4" id="KW-0456">Lyase</keyword>
<dbReference type="Pfam" id="PF01397">
    <property type="entry name" value="Terpene_synth"/>
    <property type="match status" value="1"/>
</dbReference>
<dbReference type="InterPro" id="IPR034741">
    <property type="entry name" value="Terpene_cyclase-like_1_C"/>
</dbReference>
<dbReference type="GO" id="GO:0016102">
    <property type="term" value="P:diterpenoid biosynthetic process"/>
    <property type="evidence" value="ECO:0007669"/>
    <property type="project" value="InterPro"/>
</dbReference>
<dbReference type="FunFam" id="1.50.10.130:FF:000001">
    <property type="entry name" value="Isoprene synthase, chloroplastic"/>
    <property type="match status" value="1"/>
</dbReference>
<reference evidence="8" key="2">
    <citation type="submission" date="2025-08" db="UniProtKB">
        <authorList>
            <consortium name="RefSeq"/>
        </authorList>
    </citation>
    <scope>IDENTIFICATION</scope>
    <source>
        <tissue evidence="8">Whole plant</tissue>
    </source>
</reference>
<dbReference type="GeneID" id="107462311"/>
<dbReference type="GO" id="GO:0009611">
    <property type="term" value="P:response to wounding"/>
    <property type="evidence" value="ECO:0007669"/>
    <property type="project" value="UniProtKB-ARBA"/>
</dbReference>
<dbReference type="GO" id="GO:0010333">
    <property type="term" value="F:terpene synthase activity"/>
    <property type="evidence" value="ECO:0007669"/>
    <property type="project" value="InterPro"/>
</dbReference>
<dbReference type="FunFam" id="1.10.600.10:FF:000007">
    <property type="entry name" value="Isoprene synthase, chloroplastic"/>
    <property type="match status" value="1"/>
</dbReference>
<dbReference type="GO" id="GO:0000287">
    <property type="term" value="F:magnesium ion binding"/>
    <property type="evidence" value="ECO:0007669"/>
    <property type="project" value="InterPro"/>
</dbReference>
<dbReference type="CDD" id="cd00684">
    <property type="entry name" value="Terpene_cyclase_plant_C1"/>
    <property type="match status" value="1"/>
</dbReference>
<dbReference type="AlphaFoldDB" id="A0A9C6WKN5"/>
<evidence type="ECO:0000256" key="3">
    <source>
        <dbReference type="ARBA" id="ARBA00022842"/>
    </source>
</evidence>
<gene>
    <name evidence="8" type="primary">LOC107462311</name>
</gene>
<keyword evidence="3" id="KW-0460">Magnesium</keyword>
<dbReference type="Proteomes" id="UP000515211">
    <property type="component" value="Chromosome 8"/>
</dbReference>
<dbReference type="Gene3D" id="1.50.10.130">
    <property type="entry name" value="Terpene synthase, N-terminal domain"/>
    <property type="match status" value="1"/>
</dbReference>
<dbReference type="PANTHER" id="PTHR31225:SF241">
    <property type="entry name" value="TERPENE SYNTHASE FAMILY, METAL-BINDING DOMAIN PROTEIN"/>
    <property type="match status" value="1"/>
</dbReference>
<dbReference type="SUPFAM" id="SSF48239">
    <property type="entry name" value="Terpenoid cyclases/Protein prenyltransferases"/>
    <property type="match status" value="1"/>
</dbReference>
<dbReference type="SFLD" id="SFLDS00005">
    <property type="entry name" value="Isoprenoid_Synthase_Type_I"/>
    <property type="match status" value="1"/>
</dbReference>
<evidence type="ECO:0000313" key="7">
    <source>
        <dbReference type="Proteomes" id="UP000515211"/>
    </source>
</evidence>